<protein>
    <recommendedName>
        <fullName evidence="3">SNF2 N-terminal domain-containing protein</fullName>
    </recommendedName>
</protein>
<gene>
    <name evidence="1" type="ORF">BTUL_0178g00040</name>
</gene>
<sequence>MALSARRYAGSLVRQPSFNPDPDQPRFSTNKPSFFLQSWRITGMRQLLRILENPKVKKCPLADATSLVKIITICAHLGSDFQVYIYHGDERQLRSGTHKKIAGKLTRRHPIFNGEEKNSRVIVITTLVTLRNRHGPSALKTFRLTKKNFTDQQAKDHQTINDPEWEFNLAGLFEHLTVDEAHTLKNANTMAHTAVSWLDPRIQILATAIVLSNRIDLAIFSSASTICIAVALSEKLL</sequence>
<dbReference type="Gene3D" id="3.40.50.300">
    <property type="entry name" value="P-loop containing nucleotide triphosphate hydrolases"/>
    <property type="match status" value="1"/>
</dbReference>
<reference evidence="1 2" key="1">
    <citation type="submission" date="2017-12" db="EMBL/GenBank/DDBJ databases">
        <title>Comparative genomics of Botrytis spp.</title>
        <authorList>
            <person name="Valero-Jimenez C.A."/>
            <person name="Tapia P."/>
            <person name="Veloso J."/>
            <person name="Silva-Moreno E."/>
            <person name="Staats M."/>
            <person name="Valdes J.H."/>
            <person name="Van Kan J.A.L."/>
        </authorList>
    </citation>
    <scope>NUCLEOTIDE SEQUENCE [LARGE SCALE GENOMIC DNA]</scope>
    <source>
        <strain evidence="1 2">Bt9001</strain>
    </source>
</reference>
<dbReference type="InterPro" id="IPR027417">
    <property type="entry name" value="P-loop_NTPase"/>
</dbReference>
<accession>A0A4Z1EFC0</accession>
<organism evidence="1 2">
    <name type="scientific">Botrytis tulipae</name>
    <dbReference type="NCBI Taxonomy" id="87230"/>
    <lineage>
        <taxon>Eukaryota</taxon>
        <taxon>Fungi</taxon>
        <taxon>Dikarya</taxon>
        <taxon>Ascomycota</taxon>
        <taxon>Pezizomycotina</taxon>
        <taxon>Leotiomycetes</taxon>
        <taxon>Helotiales</taxon>
        <taxon>Sclerotiniaceae</taxon>
        <taxon>Botrytis</taxon>
    </lineage>
</organism>
<dbReference type="EMBL" id="PQXH01000178">
    <property type="protein sequence ID" value="TGO09118.1"/>
    <property type="molecule type" value="Genomic_DNA"/>
</dbReference>
<name>A0A4Z1EFC0_9HELO</name>
<keyword evidence="2" id="KW-1185">Reference proteome</keyword>
<evidence type="ECO:0000313" key="1">
    <source>
        <dbReference type="EMBL" id="TGO09118.1"/>
    </source>
</evidence>
<evidence type="ECO:0000313" key="2">
    <source>
        <dbReference type="Proteomes" id="UP000297777"/>
    </source>
</evidence>
<comment type="caution">
    <text evidence="1">The sequence shown here is derived from an EMBL/GenBank/DDBJ whole genome shotgun (WGS) entry which is preliminary data.</text>
</comment>
<proteinExistence type="predicted"/>
<dbReference type="OrthoDB" id="3561363at2759"/>
<dbReference type="AlphaFoldDB" id="A0A4Z1EFC0"/>
<evidence type="ECO:0008006" key="3">
    <source>
        <dbReference type="Google" id="ProtNLM"/>
    </source>
</evidence>
<dbReference type="Proteomes" id="UP000297777">
    <property type="component" value="Unassembled WGS sequence"/>
</dbReference>